<keyword evidence="2" id="KW-0548">Nucleotidyltransferase</keyword>
<dbReference type="Proteomes" id="UP000254919">
    <property type="component" value="Unassembled WGS sequence"/>
</dbReference>
<dbReference type="Pfam" id="PF20866">
    <property type="entry name" value="MdcG_N"/>
    <property type="match status" value="1"/>
</dbReference>
<dbReference type="GeneID" id="99633091"/>
<dbReference type="InterPro" id="IPR017557">
    <property type="entry name" value="Holo-ACP_synthase"/>
</dbReference>
<reference evidence="5 6" key="1">
    <citation type="submission" date="2018-06" db="EMBL/GenBank/DDBJ databases">
        <authorList>
            <consortium name="Pathogen Informatics"/>
            <person name="Doyle S."/>
        </authorList>
    </citation>
    <scope>NUCLEOTIDE SEQUENCE [LARGE SCALE GENOMIC DNA]</scope>
    <source>
        <strain evidence="5 6">NCTC13291</strain>
    </source>
</reference>
<sequence>MAETPPRHALLRVSPEGWAAMLETRPEWRGEPLLAGWARRGWPLVARRRGECEAAGGIAAGLPLPPSAGKRRLAVLLPGDAVTEIRPPLPLAEALPSAPPGWRPVLEALLALGAAHRVTPRVFGSLAWAALTGLDYLGPASDLDLLWPVLPPPRMAALLAALGGIETRAPMRLDGEVLLPDGSGANWREIQAGAAEILVKRAGGVALLPRADFLGTAGAA</sequence>
<feature type="domain" description="Phosphoribosyl-dephospho-CoA transferase MdcG N-terminal" evidence="4">
    <location>
        <begin position="7"/>
        <end position="88"/>
    </location>
</feature>
<gene>
    <name evidence="5" type="ORF">NCTC13291_02042</name>
</gene>
<evidence type="ECO:0000259" key="3">
    <source>
        <dbReference type="Pfam" id="PF10620"/>
    </source>
</evidence>
<organism evidence="5 6">
    <name type="scientific">Roseomonas mucosa</name>
    <dbReference type="NCBI Taxonomy" id="207340"/>
    <lineage>
        <taxon>Bacteria</taxon>
        <taxon>Pseudomonadati</taxon>
        <taxon>Pseudomonadota</taxon>
        <taxon>Alphaproteobacteria</taxon>
        <taxon>Acetobacterales</taxon>
        <taxon>Roseomonadaceae</taxon>
        <taxon>Roseomonas</taxon>
    </lineage>
</organism>
<dbReference type="InterPro" id="IPR048903">
    <property type="entry name" value="MdcG_N"/>
</dbReference>
<dbReference type="RefSeq" id="WP_019461868.1">
    <property type="nucleotide sequence ID" value="NZ_AP031462.1"/>
</dbReference>
<dbReference type="AlphaFoldDB" id="A0A379N058"/>
<evidence type="ECO:0000313" key="5">
    <source>
        <dbReference type="EMBL" id="SUE40476.1"/>
    </source>
</evidence>
<dbReference type="NCBIfam" id="TIGR03135">
    <property type="entry name" value="malonate_mdcG"/>
    <property type="match status" value="1"/>
</dbReference>
<dbReference type="GO" id="GO:0016779">
    <property type="term" value="F:nucleotidyltransferase activity"/>
    <property type="evidence" value="ECO:0007669"/>
    <property type="project" value="UniProtKB-KW"/>
</dbReference>
<dbReference type="Pfam" id="PF10620">
    <property type="entry name" value="MdcG"/>
    <property type="match status" value="1"/>
</dbReference>
<dbReference type="InterPro" id="IPR049180">
    <property type="entry name" value="MdcG_C"/>
</dbReference>
<dbReference type="EMBL" id="UGVN01000001">
    <property type="protein sequence ID" value="SUE40476.1"/>
    <property type="molecule type" value="Genomic_DNA"/>
</dbReference>
<keyword evidence="1 5" id="KW-0808">Transferase</keyword>
<evidence type="ECO:0000256" key="2">
    <source>
        <dbReference type="ARBA" id="ARBA00022695"/>
    </source>
</evidence>
<feature type="domain" description="Phosphoribosyl-dephospho-CoA transferase MdcG C-terminal" evidence="3">
    <location>
        <begin position="91"/>
        <end position="210"/>
    </location>
</feature>
<name>A0A379N058_9PROT</name>
<evidence type="ECO:0000256" key="1">
    <source>
        <dbReference type="ARBA" id="ARBA00022679"/>
    </source>
</evidence>
<evidence type="ECO:0000313" key="6">
    <source>
        <dbReference type="Proteomes" id="UP000254919"/>
    </source>
</evidence>
<accession>A0A379N058</accession>
<protein>
    <submittedName>
        <fullName evidence="5">Phosphoribosyl-dephospho-CoA transferase</fullName>
    </submittedName>
</protein>
<evidence type="ECO:0000259" key="4">
    <source>
        <dbReference type="Pfam" id="PF20866"/>
    </source>
</evidence>
<proteinExistence type="predicted"/>